<feature type="region of interest" description="Disordered" evidence="1">
    <location>
        <begin position="847"/>
        <end position="909"/>
    </location>
</feature>
<feature type="compositionally biased region" description="Gly residues" evidence="1">
    <location>
        <begin position="707"/>
        <end position="724"/>
    </location>
</feature>
<feature type="region of interest" description="Disordered" evidence="1">
    <location>
        <begin position="330"/>
        <end position="363"/>
    </location>
</feature>
<feature type="compositionally biased region" description="Gly residues" evidence="1">
    <location>
        <begin position="798"/>
        <end position="817"/>
    </location>
</feature>
<organism evidence="3 4">
    <name type="scientific">Ectocarpus siliculosus</name>
    <name type="common">Brown alga</name>
    <name type="synonym">Conferva siliculosa</name>
    <dbReference type="NCBI Taxonomy" id="2880"/>
    <lineage>
        <taxon>Eukaryota</taxon>
        <taxon>Sar</taxon>
        <taxon>Stramenopiles</taxon>
        <taxon>Ochrophyta</taxon>
        <taxon>PX clade</taxon>
        <taxon>Phaeophyceae</taxon>
        <taxon>Ectocarpales</taxon>
        <taxon>Ectocarpaceae</taxon>
        <taxon>Ectocarpus</taxon>
    </lineage>
</organism>
<feature type="compositionally biased region" description="Gly residues" evidence="1">
    <location>
        <begin position="612"/>
        <end position="656"/>
    </location>
</feature>
<gene>
    <name evidence="3" type="ORF">Esi_0007_0204</name>
</gene>
<feature type="chain" id="PRO_5003117438" evidence="2">
    <location>
        <begin position="28"/>
        <end position="995"/>
    </location>
</feature>
<feature type="compositionally biased region" description="Low complexity" evidence="1">
    <location>
        <begin position="557"/>
        <end position="568"/>
    </location>
</feature>
<dbReference type="InParanoid" id="D8LRV9"/>
<sequence length="995" mass="102609">MVCPVRPASLLLGVGLVLLSPVECSRARRRHHPTPAAYANSGDNPSLVTPQQGLIREESSIPGVSIWTSRRAAAASASARRRRASSSSADPSSSASSYCYSNAEPAGFPGECQDGRGGIGDADVEPPSRGAREEAREDLGEDEYEGVLTTEEEEDEHANEDAPPGRLLEEGGGSDSQEDDTDDSEDRSEDGHDDDDDEDGDDSYDDGSYDSHEEEMEASLMGDEVRSGSSGGVAGSSMSRESSEARSRRGRGRGGGEISALANKYEDDEEACFTRVKELWHDRVLLPLSQAEVAELSEGVRADQKKLMEAAPTEWNSGPGRTAKEAALAAAKKGAGRRRDSGEDEMAQPAAVNDRPGGGGEAGSGVVVDDESSLGLLYRLLLAEMQGNGSSGGLNNRWIDRDALLQLRGAATLAHHPKYLRHTANLPRVTRGVRLVAPEATHSMQEALARSLGHSTGSRLLFLDAKAIEAVRGQALAEGIPKEHLTSRQLASALLELAGEDDSPYLVFLMDKGSAVLKSRGMCQRLTEELKNESSRVLFLLSTASDPSLPGNPPAGPGDDASSQDDPQQGGGGMFGSPLQWPPQPHGMSPGQSKRSDGSPKKNYIFLHQNQPGGGAPDGSGGGGGGGGGGSFFGGRPNRGGRGGGGGGGGRSGGRGQPQPGQQGFGEGGGRGMPGGGPGGPPIPPQMLEQMLREAMKNMRSGDTGKGDGAGRNGSGGGEGGNGSGEIPPGLMEALGEALNDDEFKRTLEQIGKQLGKDQGQGFSIMFSASTTPLNGGDGNNNGGDGGDNGNSNASAGESGGDGDASHSWGGGGGGGPGDDRGGSGGNNWQSSSSLSWLTNLRKGIMSGDEMGNGVEGNDDFGMDNQDGSGVGPNTGGSGSGSAGGGGDGGGGGGRSKADTRRGVDLPPSGTEIRAFVNLFEDIAVNPPQDAVLRQHWDTWVKEDVGKHNAQQNRQEVGRRPTLHMIVGAVSALLSSWTKLPEYRMKLASYRCGGA</sequence>
<keyword evidence="4" id="KW-1185">Reference proteome</keyword>
<name>D8LRV9_ECTSI</name>
<feature type="region of interest" description="Disordered" evidence="1">
    <location>
        <begin position="76"/>
        <end position="261"/>
    </location>
</feature>
<accession>D8LRV9</accession>
<feature type="compositionally biased region" description="Acidic residues" evidence="1">
    <location>
        <begin position="176"/>
        <end position="217"/>
    </location>
</feature>
<evidence type="ECO:0000313" key="4">
    <source>
        <dbReference type="Proteomes" id="UP000002630"/>
    </source>
</evidence>
<dbReference type="EMBL" id="FN649731">
    <property type="protein sequence ID" value="CBN73876.1"/>
    <property type="molecule type" value="Genomic_DNA"/>
</dbReference>
<dbReference type="AlphaFoldDB" id="D8LRV9"/>
<feature type="region of interest" description="Disordered" evidence="1">
    <location>
        <begin position="543"/>
        <end position="686"/>
    </location>
</feature>
<dbReference type="Proteomes" id="UP000002630">
    <property type="component" value="Linkage Group LG06"/>
</dbReference>
<dbReference type="OMA" id="IHEVCAP"/>
<feature type="compositionally biased region" description="Acidic residues" evidence="1">
    <location>
        <begin position="139"/>
        <end position="158"/>
    </location>
</feature>
<feature type="compositionally biased region" description="Gly residues" evidence="1">
    <location>
        <begin position="776"/>
        <end position="789"/>
    </location>
</feature>
<feature type="region of interest" description="Disordered" evidence="1">
    <location>
        <begin position="767"/>
        <end position="833"/>
    </location>
</feature>
<feature type="compositionally biased region" description="Low complexity" evidence="1">
    <location>
        <begin position="85"/>
        <end position="97"/>
    </location>
</feature>
<proteinExistence type="predicted"/>
<dbReference type="EMBL" id="FN648926">
    <property type="protein sequence ID" value="CBN73876.1"/>
    <property type="molecule type" value="Genomic_DNA"/>
</dbReference>
<protein>
    <submittedName>
        <fullName evidence="3">Uncharacterized protein</fullName>
    </submittedName>
</protein>
<evidence type="ECO:0000256" key="1">
    <source>
        <dbReference type="SAM" id="MobiDB-lite"/>
    </source>
</evidence>
<feature type="signal peptide" evidence="2">
    <location>
        <begin position="1"/>
        <end position="27"/>
    </location>
</feature>
<evidence type="ECO:0000256" key="2">
    <source>
        <dbReference type="SAM" id="SignalP"/>
    </source>
</evidence>
<keyword evidence="2" id="KW-0732">Signal</keyword>
<feature type="compositionally biased region" description="Gly residues" evidence="1">
    <location>
        <begin position="663"/>
        <end position="678"/>
    </location>
</feature>
<evidence type="ECO:0000313" key="3">
    <source>
        <dbReference type="EMBL" id="CBN73876.1"/>
    </source>
</evidence>
<feature type="compositionally biased region" description="Gly residues" evidence="1">
    <location>
        <begin position="869"/>
        <end position="895"/>
    </location>
</feature>
<feature type="region of interest" description="Disordered" evidence="1">
    <location>
        <begin position="698"/>
        <end position="731"/>
    </location>
</feature>
<reference evidence="3 4" key="1">
    <citation type="journal article" date="2010" name="Nature">
        <title>The Ectocarpus genome and the independent evolution of multicellularity in brown algae.</title>
        <authorList>
            <person name="Cock J.M."/>
            <person name="Sterck L."/>
            <person name="Rouze P."/>
            <person name="Scornet D."/>
            <person name="Allen A.E."/>
            <person name="Amoutzias G."/>
            <person name="Anthouard V."/>
            <person name="Artiguenave F."/>
            <person name="Aury J.M."/>
            <person name="Badger J.H."/>
            <person name="Beszteri B."/>
            <person name="Billiau K."/>
            <person name="Bonnet E."/>
            <person name="Bothwell J.H."/>
            <person name="Bowler C."/>
            <person name="Boyen C."/>
            <person name="Brownlee C."/>
            <person name="Carrano C.J."/>
            <person name="Charrier B."/>
            <person name="Cho G.Y."/>
            <person name="Coelho S.M."/>
            <person name="Collen J."/>
            <person name="Corre E."/>
            <person name="Da Silva C."/>
            <person name="Delage L."/>
            <person name="Delaroque N."/>
            <person name="Dittami S.M."/>
            <person name="Doulbeau S."/>
            <person name="Elias M."/>
            <person name="Farnham G."/>
            <person name="Gachon C.M."/>
            <person name="Gschloessl B."/>
            <person name="Heesch S."/>
            <person name="Jabbari K."/>
            <person name="Jubin C."/>
            <person name="Kawai H."/>
            <person name="Kimura K."/>
            <person name="Kloareg B."/>
            <person name="Kupper F.C."/>
            <person name="Lang D."/>
            <person name="Le Bail A."/>
            <person name="Leblanc C."/>
            <person name="Lerouge P."/>
            <person name="Lohr M."/>
            <person name="Lopez P.J."/>
            <person name="Martens C."/>
            <person name="Maumus F."/>
            <person name="Michel G."/>
            <person name="Miranda-Saavedra D."/>
            <person name="Morales J."/>
            <person name="Moreau H."/>
            <person name="Motomura T."/>
            <person name="Nagasato C."/>
            <person name="Napoli C.A."/>
            <person name="Nelson D.R."/>
            <person name="Nyvall-Collen P."/>
            <person name="Peters A.F."/>
            <person name="Pommier C."/>
            <person name="Potin P."/>
            <person name="Poulain J."/>
            <person name="Quesneville H."/>
            <person name="Read B."/>
            <person name="Rensing S.A."/>
            <person name="Ritter A."/>
            <person name="Rousvoal S."/>
            <person name="Samanta M."/>
            <person name="Samson G."/>
            <person name="Schroeder D.C."/>
            <person name="Segurens B."/>
            <person name="Strittmatter M."/>
            <person name="Tonon T."/>
            <person name="Tregear J.W."/>
            <person name="Valentin K."/>
            <person name="von Dassow P."/>
            <person name="Yamagishi T."/>
            <person name="Van de Peer Y."/>
            <person name="Wincker P."/>
        </authorList>
    </citation>
    <scope>NUCLEOTIDE SEQUENCE [LARGE SCALE GENOMIC DNA]</scope>
    <source>
        <strain evidence="4">Ec32 / CCAP1310/4</strain>
    </source>
</reference>